<evidence type="ECO:0000256" key="6">
    <source>
        <dbReference type="ARBA" id="ARBA00022989"/>
    </source>
</evidence>
<dbReference type="EMBL" id="JAKKFD010000053">
    <property type="protein sequence ID" value="MCG5446547.1"/>
    <property type="molecule type" value="Genomic_DNA"/>
</dbReference>
<keyword evidence="7 8" id="KW-0472">Membrane</keyword>
<evidence type="ECO:0000256" key="8">
    <source>
        <dbReference type="SAM" id="Phobius"/>
    </source>
</evidence>
<keyword evidence="4 8" id="KW-0812">Transmembrane</keyword>
<evidence type="ECO:0008006" key="11">
    <source>
        <dbReference type="Google" id="ProtNLM"/>
    </source>
</evidence>
<keyword evidence="3" id="KW-0645">Protease</keyword>
<feature type="transmembrane region" description="Helical" evidence="8">
    <location>
        <begin position="145"/>
        <end position="166"/>
    </location>
</feature>
<proteinExistence type="predicted"/>
<name>A0ABS9N9B5_9ACTN</name>
<comment type="caution">
    <text evidence="9">The sequence shown here is derived from an EMBL/GenBank/DDBJ whole genome shotgun (WGS) entry which is preliminary data.</text>
</comment>
<sequence>MTGSRRGSWLRAGAGGLIGVAAAVAMLWRWHDIASAEAWLNAHLVNAVGLADTKSIGAAVIFPLDERWVGFMVSSGCSVAMLLIPPIVLASTLIGFRRISLTRGLNALAMAVVLLVTVNQLRLGAVVVSMQTWGFKLGYERSHVLIGSVITTAGLIAVTILFVVLVSRTKRISGTVAGVH</sequence>
<feature type="transmembrane region" description="Helical" evidence="8">
    <location>
        <begin position="68"/>
        <end position="96"/>
    </location>
</feature>
<feature type="transmembrane region" description="Helical" evidence="8">
    <location>
        <begin position="108"/>
        <end position="133"/>
    </location>
</feature>
<keyword evidence="6 8" id="KW-1133">Transmembrane helix</keyword>
<evidence type="ECO:0000256" key="5">
    <source>
        <dbReference type="ARBA" id="ARBA00022801"/>
    </source>
</evidence>
<evidence type="ECO:0000256" key="2">
    <source>
        <dbReference type="ARBA" id="ARBA00022475"/>
    </source>
</evidence>
<comment type="subcellular location">
    <subcellularLocation>
        <location evidence="1">Cell membrane</location>
        <topology evidence="1">Multi-pass membrane protein</topology>
    </subcellularLocation>
</comment>
<accession>A0ABS9N9B5</accession>
<evidence type="ECO:0000256" key="7">
    <source>
        <dbReference type="ARBA" id="ARBA00023136"/>
    </source>
</evidence>
<evidence type="ECO:0000256" key="1">
    <source>
        <dbReference type="ARBA" id="ARBA00004651"/>
    </source>
</evidence>
<feature type="transmembrane region" description="Helical" evidence="8">
    <location>
        <begin position="12"/>
        <end position="30"/>
    </location>
</feature>
<dbReference type="RefSeq" id="WP_238681457.1">
    <property type="nucleotide sequence ID" value="NZ_JAKKFD010000053.1"/>
</dbReference>
<evidence type="ECO:0000256" key="3">
    <source>
        <dbReference type="ARBA" id="ARBA00022670"/>
    </source>
</evidence>
<organism evidence="9 10">
    <name type="scientific">Micromonospora trifolii</name>
    <dbReference type="NCBI Taxonomy" id="2911208"/>
    <lineage>
        <taxon>Bacteria</taxon>
        <taxon>Bacillati</taxon>
        <taxon>Actinomycetota</taxon>
        <taxon>Actinomycetes</taxon>
        <taxon>Micromonosporales</taxon>
        <taxon>Micromonosporaceae</taxon>
        <taxon>Micromonospora</taxon>
    </lineage>
</organism>
<dbReference type="Proteomes" id="UP001201629">
    <property type="component" value="Unassembled WGS sequence"/>
</dbReference>
<gene>
    <name evidence="9" type="ORF">NIE79_005247</name>
</gene>
<evidence type="ECO:0000313" key="9">
    <source>
        <dbReference type="EMBL" id="MCG5446547.1"/>
    </source>
</evidence>
<dbReference type="NCBIfam" id="TIGR04178">
    <property type="entry name" value="exo_archaeo"/>
    <property type="match status" value="1"/>
</dbReference>
<evidence type="ECO:0000256" key="4">
    <source>
        <dbReference type="ARBA" id="ARBA00022692"/>
    </source>
</evidence>
<keyword evidence="5" id="KW-0378">Hydrolase</keyword>
<reference evidence="9 10" key="1">
    <citation type="submission" date="2022-01" db="EMBL/GenBank/DDBJ databases">
        <authorList>
            <person name="Riesco R."/>
            <person name="Trujillo M.E."/>
        </authorList>
    </citation>
    <scope>NUCLEOTIDE SEQUENCE [LARGE SCALE GENOMIC DNA]</scope>
    <source>
        <strain evidence="9 10">NIE79</strain>
    </source>
</reference>
<keyword evidence="2" id="KW-1003">Cell membrane</keyword>
<dbReference type="InterPro" id="IPR026392">
    <property type="entry name" value="Exo/Archaeosortase_dom"/>
</dbReference>
<keyword evidence="10" id="KW-1185">Reference proteome</keyword>
<protein>
    <recommendedName>
        <fullName evidence="11">Exosortase/archaeosortase family protein</fullName>
    </recommendedName>
</protein>
<evidence type="ECO:0000313" key="10">
    <source>
        <dbReference type="Proteomes" id="UP001201629"/>
    </source>
</evidence>